<evidence type="ECO:0000313" key="5">
    <source>
        <dbReference type="Proteomes" id="UP000184050"/>
    </source>
</evidence>
<dbReference type="InterPro" id="IPR013694">
    <property type="entry name" value="VIT"/>
</dbReference>
<name>A0A1M6B3V0_9BACT</name>
<dbReference type="PANTHER" id="PTHR45737:SF6">
    <property type="entry name" value="VON WILLEBRAND FACTOR A DOMAIN-CONTAINING PROTEIN 5A"/>
    <property type="match status" value="1"/>
</dbReference>
<dbReference type="SUPFAM" id="SSF53300">
    <property type="entry name" value="vWA-like"/>
    <property type="match status" value="1"/>
</dbReference>
<dbReference type="Pfam" id="PF08487">
    <property type="entry name" value="VIT"/>
    <property type="match status" value="1"/>
</dbReference>
<dbReference type="AlphaFoldDB" id="A0A1M6B3V0"/>
<dbReference type="SMART" id="SM00327">
    <property type="entry name" value="VWA"/>
    <property type="match status" value="1"/>
</dbReference>
<dbReference type="InterPro" id="IPR002035">
    <property type="entry name" value="VWF_A"/>
</dbReference>
<dbReference type="Gene3D" id="3.40.50.410">
    <property type="entry name" value="von Willebrand factor, type A domain"/>
    <property type="match status" value="1"/>
</dbReference>
<accession>A0A1M6B3V0</accession>
<keyword evidence="1" id="KW-0175">Coiled coil</keyword>
<feature type="coiled-coil region" evidence="1">
    <location>
        <begin position="109"/>
        <end position="139"/>
    </location>
</feature>
<dbReference type="PROSITE" id="PS50234">
    <property type="entry name" value="VWFA"/>
    <property type="match status" value="1"/>
</dbReference>
<keyword evidence="5" id="KW-1185">Reference proteome</keyword>
<dbReference type="Proteomes" id="UP000184050">
    <property type="component" value="Unassembled WGS sequence"/>
</dbReference>
<organism evidence="4 5">
    <name type="scientific">Tangfeifania diversioriginum</name>
    <dbReference type="NCBI Taxonomy" id="1168035"/>
    <lineage>
        <taxon>Bacteria</taxon>
        <taxon>Pseudomonadati</taxon>
        <taxon>Bacteroidota</taxon>
        <taxon>Bacteroidia</taxon>
        <taxon>Marinilabiliales</taxon>
        <taxon>Prolixibacteraceae</taxon>
        <taxon>Tangfeifania</taxon>
    </lineage>
</organism>
<dbReference type="SMART" id="SM00609">
    <property type="entry name" value="VIT"/>
    <property type="match status" value="1"/>
</dbReference>
<evidence type="ECO:0000259" key="3">
    <source>
        <dbReference type="PROSITE" id="PS51468"/>
    </source>
</evidence>
<sequence>MKSLYSPSKMETVLLIVFASFLSIISQAQEQQEEDKTLSPYFFVKGTDDNVDQLPLKSTTAKVNISGVMADVTVRQTYCNTGQVPLEAIYVFPASTKAAVYAMQMEIGDRILIAKIREAEQAREEYEEAKEEGKTTSLLEQQRPNVFQMNVANIMPGDTINVEMKYVELITPEEGIYKFVYPTVVGPRYAEISADEDSSWVEIPYTHEGEAPLYDFDIDVNLNAGMKIQSVESPSHETLEIDFPSQNSATCSLPEEAKKSGNKDFVLNYQLSSDRLESGMLLYEGEKENFFLTMVQPPRQVYENEIPPREYVFIMDVSGSMNGFPISISKTVLTDLISNLKPTDKFNVMCFAGGSQVLSETSLDASQENIDKALDMISNKQGSGGTNMLAALKKAFALKGTENYSRTFVVVTDGYVTIEKEAFSLIRNSLSEANVFAFGIGSSVNRYLIEGLARVGMGEPFVILNQEEAPLKAEKFRKYIQSPVLTNIDVDFNNFQVNSVEPPTVPDVFAERPILIFGKYEGTPQGSFEISGLSGNHDFHQKLYVNNYLPSEQNSALKYLWARHVIQRLDDYGQLNQYGEQDEAVKEEIIELGLKYNLLTRYTSFIAIDSLIRNTGDSTATVTQPLPLPAGVSDLAVGSYGGGGYTSALYSADAFKRFGGEQQVAENRSTIDQVYPNPASEKFKVWLNIQEADKESRIALLLFDNLGHKMDEVEVHYTDDGYIRIKFDLTDYAAIRPGVYRLTLLIDGKPVDSKNIAVSQN</sequence>
<dbReference type="PROSITE" id="PS51468">
    <property type="entry name" value="VIT"/>
    <property type="match status" value="1"/>
</dbReference>
<evidence type="ECO:0000313" key="4">
    <source>
        <dbReference type="EMBL" id="SHI43419.1"/>
    </source>
</evidence>
<dbReference type="InterPro" id="IPR036465">
    <property type="entry name" value="vWFA_dom_sf"/>
</dbReference>
<evidence type="ECO:0000259" key="2">
    <source>
        <dbReference type="PROSITE" id="PS50234"/>
    </source>
</evidence>
<gene>
    <name evidence="4" type="ORF">SAMN05444280_10278</name>
</gene>
<dbReference type="STRING" id="1168035.SAMN05444280_10278"/>
<dbReference type="OrthoDB" id="9784383at2"/>
<dbReference type="EMBL" id="FQZE01000002">
    <property type="protein sequence ID" value="SHI43419.1"/>
    <property type="molecule type" value="Genomic_DNA"/>
</dbReference>
<protein>
    <submittedName>
        <fullName evidence="4">Ca-activated chloride channel family protein</fullName>
    </submittedName>
</protein>
<feature type="domain" description="VIT" evidence="3">
    <location>
        <begin position="40"/>
        <end position="168"/>
    </location>
</feature>
<evidence type="ECO:0000256" key="1">
    <source>
        <dbReference type="SAM" id="Coils"/>
    </source>
</evidence>
<proteinExistence type="predicted"/>
<reference evidence="4 5" key="1">
    <citation type="submission" date="2016-11" db="EMBL/GenBank/DDBJ databases">
        <authorList>
            <person name="Jaros S."/>
            <person name="Januszkiewicz K."/>
            <person name="Wedrychowicz H."/>
        </authorList>
    </citation>
    <scope>NUCLEOTIDE SEQUENCE [LARGE SCALE GENOMIC DNA]</scope>
    <source>
        <strain evidence="4 5">DSM 27063</strain>
    </source>
</reference>
<dbReference type="PANTHER" id="PTHR45737">
    <property type="entry name" value="VON WILLEBRAND FACTOR A DOMAIN-CONTAINING PROTEIN 5A"/>
    <property type="match status" value="1"/>
</dbReference>
<dbReference type="Pfam" id="PF13768">
    <property type="entry name" value="VWA_3"/>
    <property type="match status" value="1"/>
</dbReference>
<feature type="domain" description="VWFA" evidence="2">
    <location>
        <begin position="310"/>
        <end position="480"/>
    </location>
</feature>